<dbReference type="InterPro" id="IPR012340">
    <property type="entry name" value="NA-bd_OB-fold"/>
</dbReference>
<evidence type="ECO:0000313" key="5">
    <source>
        <dbReference type="EMBL" id="CAE1244755.1"/>
    </source>
</evidence>
<dbReference type="GO" id="GO:0003723">
    <property type="term" value="F:RNA binding"/>
    <property type="evidence" value="ECO:0007669"/>
    <property type="project" value="TreeGrafter"/>
</dbReference>
<dbReference type="SUPFAM" id="SSF50249">
    <property type="entry name" value="Nucleic acid-binding proteins"/>
    <property type="match status" value="1"/>
</dbReference>
<feature type="transmembrane region" description="Helical" evidence="3">
    <location>
        <begin position="248"/>
        <end position="275"/>
    </location>
</feature>
<protein>
    <submittedName>
        <fullName evidence="5">DARS</fullName>
        <ecNumber evidence="5">6.1.1.12</ecNumber>
    </submittedName>
</protein>
<feature type="signal peptide" evidence="4">
    <location>
        <begin position="1"/>
        <end position="20"/>
    </location>
</feature>
<gene>
    <name evidence="5" type="ORF">SPHA_24435</name>
</gene>
<name>A0A812BUN6_ACAPH</name>
<organism evidence="5 6">
    <name type="scientific">Acanthosepion pharaonis</name>
    <name type="common">Pharaoh cuttlefish</name>
    <name type="synonym">Sepia pharaonis</name>
    <dbReference type="NCBI Taxonomy" id="158019"/>
    <lineage>
        <taxon>Eukaryota</taxon>
        <taxon>Metazoa</taxon>
        <taxon>Spiralia</taxon>
        <taxon>Lophotrochozoa</taxon>
        <taxon>Mollusca</taxon>
        <taxon>Cephalopoda</taxon>
        <taxon>Coleoidea</taxon>
        <taxon>Decapodiformes</taxon>
        <taxon>Sepiida</taxon>
        <taxon>Sepiina</taxon>
        <taxon>Sepiidae</taxon>
        <taxon>Acanthosepion</taxon>
    </lineage>
</organism>
<evidence type="ECO:0000256" key="2">
    <source>
        <dbReference type="SAM" id="MobiDB-lite"/>
    </source>
</evidence>
<dbReference type="OrthoDB" id="372395at2759"/>
<dbReference type="EMBL" id="CAHIKZ030000912">
    <property type="protein sequence ID" value="CAE1244755.1"/>
    <property type="molecule type" value="Genomic_DNA"/>
</dbReference>
<dbReference type="AlphaFoldDB" id="A0A812BUN6"/>
<dbReference type="FunFam" id="2.40.50.140:FF:000144">
    <property type="entry name" value="Aspartate--tRNA ligase, cytoplasmic"/>
    <property type="match status" value="1"/>
</dbReference>
<dbReference type="PANTHER" id="PTHR43450:SF1">
    <property type="entry name" value="ASPARTATE--TRNA LIGASE, CYTOPLASMIC"/>
    <property type="match status" value="1"/>
</dbReference>
<dbReference type="Gene3D" id="2.40.50.140">
    <property type="entry name" value="Nucleic acid-binding proteins"/>
    <property type="match status" value="1"/>
</dbReference>
<keyword evidence="4" id="KW-0732">Signal</keyword>
<dbReference type="GO" id="GO:0005524">
    <property type="term" value="F:ATP binding"/>
    <property type="evidence" value="ECO:0007669"/>
    <property type="project" value="InterPro"/>
</dbReference>
<dbReference type="InterPro" id="IPR004523">
    <property type="entry name" value="Asp-tRNA_synthase_2"/>
</dbReference>
<feature type="chain" id="PRO_5032588546" evidence="4">
    <location>
        <begin position="21"/>
        <end position="307"/>
    </location>
</feature>
<dbReference type="Proteomes" id="UP000597762">
    <property type="component" value="Unassembled WGS sequence"/>
</dbReference>
<accession>A0A812BUN6</accession>
<keyword evidence="1" id="KW-0963">Cytoplasm</keyword>
<keyword evidence="6" id="KW-1185">Reference proteome</keyword>
<dbReference type="GO" id="GO:0005829">
    <property type="term" value="C:cytosol"/>
    <property type="evidence" value="ECO:0007669"/>
    <property type="project" value="TreeGrafter"/>
</dbReference>
<dbReference type="CDD" id="cd04320">
    <property type="entry name" value="AspRS_cyto_N"/>
    <property type="match status" value="1"/>
</dbReference>
<evidence type="ECO:0000313" key="6">
    <source>
        <dbReference type="Proteomes" id="UP000597762"/>
    </source>
</evidence>
<dbReference type="EC" id="6.1.1.12" evidence="5"/>
<sequence>MCSLLTCVDLCLSLFHISVSSRTEGPPDQSKKALKKQQKEAEKAAKKAAYRQQNQAQQQQQQQEESGDDVSLGHYGNLPIIQSTEKPNRQLLDVKQLTPAFADQKVWVRARLQTSRSKGKQCFFVLRQRYWTVQALVAVGQDVSKQMVKFTAGINKESIVDIEAYVRTVPQKVEACTQQDVELHVLQVWVVSTAAPQLPMLVEDAARPETDVTVSFCRLSSCFLFFLTLFPFSSLSHSFLMSSLPPDFLSFCFLFPLFLFLFPLCLSICFLPPLSTSFFLPFHSTCSYYPFFLSVHFFYPSLSLSLT</sequence>
<keyword evidence="3" id="KW-0812">Transmembrane</keyword>
<reference evidence="5" key="1">
    <citation type="submission" date="2021-01" db="EMBL/GenBank/DDBJ databases">
        <authorList>
            <person name="Li R."/>
            <person name="Bekaert M."/>
        </authorList>
    </citation>
    <scope>NUCLEOTIDE SEQUENCE</scope>
    <source>
        <strain evidence="5">Farmed</strain>
    </source>
</reference>
<feature type="compositionally biased region" description="Low complexity" evidence="2">
    <location>
        <begin position="50"/>
        <end position="64"/>
    </location>
</feature>
<dbReference type="GO" id="GO:0017101">
    <property type="term" value="C:aminoacyl-tRNA synthetase multienzyme complex"/>
    <property type="evidence" value="ECO:0007669"/>
    <property type="project" value="TreeGrafter"/>
</dbReference>
<keyword evidence="5" id="KW-0436">Ligase</keyword>
<dbReference type="PANTHER" id="PTHR43450">
    <property type="entry name" value="ASPARTYL-TRNA SYNTHETASE"/>
    <property type="match status" value="1"/>
</dbReference>
<evidence type="ECO:0000256" key="4">
    <source>
        <dbReference type="SAM" id="SignalP"/>
    </source>
</evidence>
<evidence type="ECO:0000256" key="3">
    <source>
        <dbReference type="SAM" id="Phobius"/>
    </source>
</evidence>
<keyword evidence="3" id="KW-0472">Membrane</keyword>
<dbReference type="GO" id="GO:0004815">
    <property type="term" value="F:aspartate-tRNA ligase activity"/>
    <property type="evidence" value="ECO:0007669"/>
    <property type="project" value="UniProtKB-EC"/>
</dbReference>
<feature type="transmembrane region" description="Helical" evidence="3">
    <location>
        <begin position="287"/>
        <end position="306"/>
    </location>
</feature>
<evidence type="ECO:0000256" key="1">
    <source>
        <dbReference type="ARBA" id="ARBA00022490"/>
    </source>
</evidence>
<feature type="region of interest" description="Disordered" evidence="2">
    <location>
        <begin position="21"/>
        <end position="69"/>
    </location>
</feature>
<dbReference type="GO" id="GO:0006422">
    <property type="term" value="P:aspartyl-tRNA aminoacylation"/>
    <property type="evidence" value="ECO:0007669"/>
    <property type="project" value="InterPro"/>
</dbReference>
<comment type="caution">
    <text evidence="5">The sequence shown here is derived from an EMBL/GenBank/DDBJ whole genome shotgun (WGS) entry which is preliminary data.</text>
</comment>
<keyword evidence="3" id="KW-1133">Transmembrane helix</keyword>
<proteinExistence type="predicted"/>